<dbReference type="AlphaFoldDB" id="A0A222FMV4"/>
<dbReference type="PANTHER" id="PTHR30537">
    <property type="entry name" value="HTH-TYPE TRANSCRIPTIONAL REGULATOR"/>
    <property type="match status" value="1"/>
</dbReference>
<reference evidence="6 7" key="1">
    <citation type="submission" date="2017-07" db="EMBL/GenBank/DDBJ databases">
        <title>Annotated genome sequence of Bacterioplanes sanyensis isolated from Red Sea.</title>
        <authorList>
            <person name="Rehman Z.U."/>
        </authorList>
    </citation>
    <scope>NUCLEOTIDE SEQUENCE [LARGE SCALE GENOMIC DNA]</scope>
    <source>
        <strain evidence="6 7">NV9</strain>
    </source>
</reference>
<dbReference type="SUPFAM" id="SSF46785">
    <property type="entry name" value="Winged helix' DNA-binding domain"/>
    <property type="match status" value="1"/>
</dbReference>
<dbReference type="Pfam" id="PF00126">
    <property type="entry name" value="HTH_1"/>
    <property type="match status" value="1"/>
</dbReference>
<dbReference type="GO" id="GO:0006351">
    <property type="term" value="P:DNA-templated transcription"/>
    <property type="evidence" value="ECO:0007669"/>
    <property type="project" value="TreeGrafter"/>
</dbReference>
<dbReference type="KEGG" id="bsan:CHH28_16150"/>
<dbReference type="InterPro" id="IPR000847">
    <property type="entry name" value="LysR_HTH_N"/>
</dbReference>
<sequence>MHKTSNTTLSSLSLDTLQVFASAARSLSFRSAAEQHKVTPTAVSHRMRQLESQLGRSLFERQPRQLRLSSDGQALLAAIDQPLHALQQALQSVFQQTQALTIACTPAFASHWLIPRLADWQQQYPQWDIRIHSQLHLSEPQQGTVDMAIRCSEHNHDGHWLCADRFVAVAAPTLLAQSQPIPALRYDWHNNRLPMPQWTQWQQRSELGNRIDDQLGGHFSDESHAIQAAIAGQGALLVSELLIQQQLQLGLLQPICQQSLPAADWWLVGRAQRSAAERCFQQWLQQQLSQQ</sequence>
<evidence type="ECO:0000256" key="1">
    <source>
        <dbReference type="ARBA" id="ARBA00009437"/>
    </source>
</evidence>
<evidence type="ECO:0000256" key="2">
    <source>
        <dbReference type="ARBA" id="ARBA00023015"/>
    </source>
</evidence>
<evidence type="ECO:0000256" key="4">
    <source>
        <dbReference type="ARBA" id="ARBA00023163"/>
    </source>
</evidence>
<keyword evidence="4" id="KW-0804">Transcription</keyword>
<evidence type="ECO:0000313" key="7">
    <source>
        <dbReference type="Proteomes" id="UP000202440"/>
    </source>
</evidence>
<dbReference type="SUPFAM" id="SSF53850">
    <property type="entry name" value="Periplasmic binding protein-like II"/>
    <property type="match status" value="1"/>
</dbReference>
<dbReference type="RefSeq" id="WP_094061283.1">
    <property type="nucleotide sequence ID" value="NZ_CP022530.1"/>
</dbReference>
<dbReference type="PROSITE" id="PS50931">
    <property type="entry name" value="HTH_LYSR"/>
    <property type="match status" value="1"/>
</dbReference>
<evidence type="ECO:0000313" key="6">
    <source>
        <dbReference type="EMBL" id="ASP40110.1"/>
    </source>
</evidence>
<dbReference type="OrthoDB" id="6787458at2"/>
<dbReference type="InterPro" id="IPR005119">
    <property type="entry name" value="LysR_subst-bd"/>
</dbReference>
<feature type="domain" description="HTH lysR-type" evidence="5">
    <location>
        <begin position="12"/>
        <end position="69"/>
    </location>
</feature>
<keyword evidence="7" id="KW-1185">Reference proteome</keyword>
<gene>
    <name evidence="6" type="ORF">CHH28_16150</name>
</gene>
<dbReference type="InterPro" id="IPR058163">
    <property type="entry name" value="LysR-type_TF_proteobact-type"/>
</dbReference>
<organism evidence="6 7">
    <name type="scientific">Bacterioplanes sanyensis</name>
    <dbReference type="NCBI Taxonomy" id="1249553"/>
    <lineage>
        <taxon>Bacteria</taxon>
        <taxon>Pseudomonadati</taxon>
        <taxon>Pseudomonadota</taxon>
        <taxon>Gammaproteobacteria</taxon>
        <taxon>Oceanospirillales</taxon>
        <taxon>Oceanospirillaceae</taxon>
        <taxon>Bacterioplanes</taxon>
    </lineage>
</organism>
<dbReference type="InterPro" id="IPR036388">
    <property type="entry name" value="WH-like_DNA-bd_sf"/>
</dbReference>
<dbReference type="Pfam" id="PF03466">
    <property type="entry name" value="LysR_substrate"/>
    <property type="match status" value="1"/>
</dbReference>
<name>A0A222FMV4_9GAMM</name>
<protein>
    <recommendedName>
        <fullName evidence="5">HTH lysR-type domain-containing protein</fullName>
    </recommendedName>
</protein>
<evidence type="ECO:0000256" key="3">
    <source>
        <dbReference type="ARBA" id="ARBA00023125"/>
    </source>
</evidence>
<dbReference type="InterPro" id="IPR036390">
    <property type="entry name" value="WH_DNA-bd_sf"/>
</dbReference>
<dbReference type="Proteomes" id="UP000202440">
    <property type="component" value="Chromosome"/>
</dbReference>
<dbReference type="Gene3D" id="1.10.10.10">
    <property type="entry name" value="Winged helix-like DNA-binding domain superfamily/Winged helix DNA-binding domain"/>
    <property type="match status" value="1"/>
</dbReference>
<dbReference type="GO" id="GO:0003700">
    <property type="term" value="F:DNA-binding transcription factor activity"/>
    <property type="evidence" value="ECO:0007669"/>
    <property type="project" value="InterPro"/>
</dbReference>
<keyword evidence="2" id="KW-0805">Transcription regulation</keyword>
<proteinExistence type="inferred from homology"/>
<comment type="similarity">
    <text evidence="1">Belongs to the LysR transcriptional regulatory family.</text>
</comment>
<dbReference type="GO" id="GO:0043565">
    <property type="term" value="F:sequence-specific DNA binding"/>
    <property type="evidence" value="ECO:0007669"/>
    <property type="project" value="TreeGrafter"/>
</dbReference>
<evidence type="ECO:0000259" key="5">
    <source>
        <dbReference type="PROSITE" id="PS50931"/>
    </source>
</evidence>
<dbReference type="EMBL" id="CP022530">
    <property type="protein sequence ID" value="ASP40110.1"/>
    <property type="molecule type" value="Genomic_DNA"/>
</dbReference>
<accession>A0A222FMV4</accession>
<keyword evidence="3" id="KW-0238">DNA-binding</keyword>
<dbReference type="PANTHER" id="PTHR30537:SF26">
    <property type="entry name" value="GLYCINE CLEAVAGE SYSTEM TRANSCRIPTIONAL ACTIVATOR"/>
    <property type="match status" value="1"/>
</dbReference>
<dbReference type="Gene3D" id="3.40.190.10">
    <property type="entry name" value="Periplasmic binding protein-like II"/>
    <property type="match status" value="2"/>
</dbReference>